<dbReference type="EMBL" id="CP019454">
    <property type="protein sequence ID" value="AUW95400.1"/>
    <property type="molecule type" value="Genomic_DNA"/>
</dbReference>
<dbReference type="CDD" id="cd01359">
    <property type="entry name" value="Argininosuccinate_lyase"/>
    <property type="match status" value="1"/>
</dbReference>
<evidence type="ECO:0000256" key="1">
    <source>
        <dbReference type="ARBA" id="ARBA00004941"/>
    </source>
</evidence>
<dbReference type="Proteomes" id="UP000325292">
    <property type="component" value="Chromosome"/>
</dbReference>
<dbReference type="InterPro" id="IPR008948">
    <property type="entry name" value="L-Aspartase-like"/>
</dbReference>
<dbReference type="HAMAP" id="MF_00006">
    <property type="entry name" value="Arg_succ_lyase"/>
    <property type="match status" value="1"/>
</dbReference>
<keyword evidence="10" id="KW-1185">Reference proteome</keyword>
<evidence type="ECO:0000256" key="5">
    <source>
        <dbReference type="ARBA" id="ARBA00023239"/>
    </source>
</evidence>
<dbReference type="InterPro" id="IPR022761">
    <property type="entry name" value="Fumarate_lyase_N"/>
</dbReference>
<evidence type="ECO:0000313" key="10">
    <source>
        <dbReference type="Proteomes" id="UP000325292"/>
    </source>
</evidence>
<gene>
    <name evidence="6" type="primary">argH</name>
    <name evidence="9" type="ORF">BXT84_04915</name>
</gene>
<dbReference type="Gene3D" id="1.20.200.10">
    <property type="entry name" value="Fumarase/aspartase (Central domain)"/>
    <property type="match status" value="1"/>
</dbReference>
<dbReference type="InterPro" id="IPR029419">
    <property type="entry name" value="Arg_succ_lyase_C"/>
</dbReference>
<evidence type="ECO:0000313" key="9">
    <source>
        <dbReference type="EMBL" id="AUW95400.1"/>
    </source>
</evidence>
<comment type="similarity">
    <text evidence="6">Belongs to the lyase 1 family. Argininosuccinate lyase subfamily.</text>
</comment>
<dbReference type="InterPro" id="IPR024083">
    <property type="entry name" value="Fumarase/histidase_N"/>
</dbReference>
<comment type="pathway">
    <text evidence="1 6">Amino-acid biosynthesis; L-arginine biosynthesis; L-arginine from L-ornithine and carbamoyl phosphate: step 3/3.</text>
</comment>
<proteinExistence type="inferred from homology"/>
<dbReference type="NCBIfam" id="TIGR00838">
    <property type="entry name" value="argH"/>
    <property type="match status" value="1"/>
</dbReference>
<name>A0ABN5H3X6_9FIRM</name>
<accession>A0ABN5H3X6</accession>
<dbReference type="Gene3D" id="1.10.40.30">
    <property type="entry name" value="Fumarase/aspartase (C-terminal domain)"/>
    <property type="match status" value="1"/>
</dbReference>
<sequence length="460" mass="51615">MARSPRLAQGLDRNAAHFTASVFFDWRLLPYDIAGSMAHITMLAEQNIVTQEAKEQILAGLEQVRQEWEQGTLTPRVEWEDVHMNVEGRLGEIIGPISGVLHTARSRNDQVAVDMHLYMLDVAERLKSLLYAYIKALTDRAEQDFGVIIPGYTHMQAAQPILLSHHWLAYKSMAIRDFERLQQWQQRTNLSPLGAGALSGTPYPTDPARTASLLGLSSVYDNSVDAVSDRDFLLEFLAWAAITMVHLSRLAEELVLWSSVEFGYVRISDAYSTGSSIMPQKRNPDVAELTRGKAGRVIGRLQGLLTTMKGLPLAYDSDMQEDKEAVFDVVDTMDGVLTVVPGMLNTLEVNRERIARRIGQDYTAATDLADILVQNGMTFREAHHLVGMLVTELEKHGKGFGDADPDWLHTVAPKIQPEWLRMLTPERLVAKRLQPMGTAPERVTEQIQATRRWLAEHQPV</sequence>
<dbReference type="PROSITE" id="PS00163">
    <property type="entry name" value="FUMARATE_LYASES"/>
    <property type="match status" value="1"/>
</dbReference>
<dbReference type="Pfam" id="PF00206">
    <property type="entry name" value="Lyase_1"/>
    <property type="match status" value="1"/>
</dbReference>
<dbReference type="PRINTS" id="PR00149">
    <property type="entry name" value="FUMRATELYASE"/>
</dbReference>
<feature type="domain" description="Argininosuccinate lyase C-terminal" evidence="8">
    <location>
        <begin position="362"/>
        <end position="430"/>
    </location>
</feature>
<feature type="domain" description="Fumarate lyase N-terminal" evidence="7">
    <location>
        <begin position="12"/>
        <end position="299"/>
    </location>
</feature>
<reference evidence="9 10" key="1">
    <citation type="journal article" date="2019" name="Sci. Rep.">
        <title>Sulfobacillus thermotolerans: new insights into resistance and metabolic capacities of acidophilic chemolithotrophs.</title>
        <authorList>
            <person name="Panyushkina A.E."/>
            <person name="Babenko V.V."/>
            <person name="Nikitina A.S."/>
            <person name="Selezneva O.V."/>
            <person name="Tsaplina I.A."/>
            <person name="Letarova M.A."/>
            <person name="Kostryukova E.S."/>
            <person name="Letarov A.V."/>
        </authorList>
    </citation>
    <scope>NUCLEOTIDE SEQUENCE [LARGE SCALE GENOMIC DNA]</scope>
    <source>
        <strain evidence="9 10">Kr1</strain>
    </source>
</reference>
<dbReference type="InterPro" id="IPR009049">
    <property type="entry name" value="Argininosuccinate_lyase"/>
</dbReference>
<dbReference type="PANTHER" id="PTHR43814">
    <property type="entry name" value="ARGININOSUCCINATE LYASE"/>
    <property type="match status" value="1"/>
</dbReference>
<evidence type="ECO:0000256" key="6">
    <source>
        <dbReference type="HAMAP-Rule" id="MF_00006"/>
    </source>
</evidence>
<organism evidence="9 10">
    <name type="scientific">Sulfobacillus thermotolerans</name>
    <dbReference type="NCBI Taxonomy" id="338644"/>
    <lineage>
        <taxon>Bacteria</taxon>
        <taxon>Bacillati</taxon>
        <taxon>Bacillota</taxon>
        <taxon>Clostridia</taxon>
        <taxon>Eubacteriales</taxon>
        <taxon>Clostridiales Family XVII. Incertae Sedis</taxon>
        <taxon>Sulfobacillus</taxon>
    </lineage>
</organism>
<evidence type="ECO:0000256" key="3">
    <source>
        <dbReference type="ARBA" id="ARBA00022571"/>
    </source>
</evidence>
<dbReference type="SUPFAM" id="SSF48557">
    <property type="entry name" value="L-aspartase-like"/>
    <property type="match status" value="1"/>
</dbReference>
<dbReference type="InterPro" id="IPR020557">
    <property type="entry name" value="Fumarate_lyase_CS"/>
</dbReference>
<keyword evidence="5 6" id="KW-0456">Lyase</keyword>
<dbReference type="GO" id="GO:0016829">
    <property type="term" value="F:lyase activity"/>
    <property type="evidence" value="ECO:0007669"/>
    <property type="project" value="UniProtKB-KW"/>
</dbReference>
<dbReference type="Pfam" id="PF14698">
    <property type="entry name" value="ASL_C2"/>
    <property type="match status" value="1"/>
</dbReference>
<comment type="subcellular location">
    <subcellularLocation>
        <location evidence="6">Cytoplasm</location>
    </subcellularLocation>
</comment>
<keyword evidence="3 6" id="KW-0055">Arginine biosynthesis</keyword>
<dbReference type="EC" id="4.3.2.1" evidence="2 6"/>
<comment type="catalytic activity">
    <reaction evidence="6">
        <text>2-(N(omega)-L-arginino)succinate = fumarate + L-arginine</text>
        <dbReference type="Rhea" id="RHEA:24020"/>
        <dbReference type="ChEBI" id="CHEBI:29806"/>
        <dbReference type="ChEBI" id="CHEBI:32682"/>
        <dbReference type="ChEBI" id="CHEBI:57472"/>
        <dbReference type="EC" id="4.3.2.1"/>
    </reaction>
</comment>
<dbReference type="Gene3D" id="1.10.275.10">
    <property type="entry name" value="Fumarase/aspartase (N-terminal domain)"/>
    <property type="match status" value="1"/>
</dbReference>
<protein>
    <recommendedName>
        <fullName evidence="2 6">Argininosuccinate lyase</fullName>
        <shortName evidence="6">ASAL</shortName>
        <ecNumber evidence="2 6">4.3.2.1</ecNumber>
    </recommendedName>
    <alternativeName>
        <fullName evidence="6">Arginosuccinase</fullName>
    </alternativeName>
</protein>
<evidence type="ECO:0000259" key="8">
    <source>
        <dbReference type="Pfam" id="PF14698"/>
    </source>
</evidence>
<evidence type="ECO:0000256" key="4">
    <source>
        <dbReference type="ARBA" id="ARBA00022605"/>
    </source>
</evidence>
<dbReference type="PANTHER" id="PTHR43814:SF1">
    <property type="entry name" value="ARGININOSUCCINATE LYASE"/>
    <property type="match status" value="1"/>
</dbReference>
<dbReference type="PRINTS" id="PR00145">
    <property type="entry name" value="ARGSUCLYASE"/>
</dbReference>
<keyword evidence="4 6" id="KW-0028">Amino-acid biosynthesis</keyword>
<keyword evidence="6" id="KW-0963">Cytoplasm</keyword>
<evidence type="ECO:0000256" key="2">
    <source>
        <dbReference type="ARBA" id="ARBA00012338"/>
    </source>
</evidence>
<dbReference type="InterPro" id="IPR000362">
    <property type="entry name" value="Fumarate_lyase_fam"/>
</dbReference>
<evidence type="ECO:0000259" key="7">
    <source>
        <dbReference type="Pfam" id="PF00206"/>
    </source>
</evidence>